<dbReference type="Proteomes" id="UP001286313">
    <property type="component" value="Unassembled WGS sequence"/>
</dbReference>
<feature type="compositionally biased region" description="Basic and acidic residues" evidence="1">
    <location>
        <begin position="73"/>
        <end position="86"/>
    </location>
</feature>
<evidence type="ECO:0000313" key="2">
    <source>
        <dbReference type="EMBL" id="KAK3863474.1"/>
    </source>
</evidence>
<protein>
    <submittedName>
        <fullName evidence="2">Uncharacterized protein</fullName>
    </submittedName>
</protein>
<comment type="caution">
    <text evidence="2">The sequence shown here is derived from an EMBL/GenBank/DDBJ whole genome shotgun (WGS) entry which is preliminary data.</text>
</comment>
<dbReference type="AlphaFoldDB" id="A0AAE1EXG7"/>
<reference evidence="2" key="1">
    <citation type="submission" date="2023-10" db="EMBL/GenBank/DDBJ databases">
        <title>Genome assemblies of two species of porcelain crab, Petrolisthes cinctipes and Petrolisthes manimaculis (Anomura: Porcellanidae).</title>
        <authorList>
            <person name="Angst P."/>
        </authorList>
    </citation>
    <scope>NUCLEOTIDE SEQUENCE</scope>
    <source>
        <strain evidence="2">PB745_01</strain>
        <tissue evidence="2">Gill</tissue>
    </source>
</reference>
<evidence type="ECO:0000313" key="3">
    <source>
        <dbReference type="Proteomes" id="UP001286313"/>
    </source>
</evidence>
<keyword evidence="3" id="KW-1185">Reference proteome</keyword>
<dbReference type="EMBL" id="JAWQEG010004005">
    <property type="protein sequence ID" value="KAK3863474.1"/>
    <property type="molecule type" value="Genomic_DNA"/>
</dbReference>
<sequence>MVMMEEAEGVEVKLEMVMMEEAEGVEVKLEMVMMEEAEGVECSNFVYTPSLSVVLPSPAQPPFHTPRQCQQRNSREQRERQQETNK</sequence>
<feature type="region of interest" description="Disordered" evidence="1">
    <location>
        <begin position="57"/>
        <end position="86"/>
    </location>
</feature>
<proteinExistence type="predicted"/>
<name>A0AAE1EXG7_PETCI</name>
<accession>A0AAE1EXG7</accession>
<gene>
    <name evidence="2" type="ORF">Pcinc_030759</name>
</gene>
<evidence type="ECO:0000256" key="1">
    <source>
        <dbReference type="SAM" id="MobiDB-lite"/>
    </source>
</evidence>
<organism evidence="2 3">
    <name type="scientific">Petrolisthes cinctipes</name>
    <name type="common">Flat porcelain crab</name>
    <dbReference type="NCBI Taxonomy" id="88211"/>
    <lineage>
        <taxon>Eukaryota</taxon>
        <taxon>Metazoa</taxon>
        <taxon>Ecdysozoa</taxon>
        <taxon>Arthropoda</taxon>
        <taxon>Crustacea</taxon>
        <taxon>Multicrustacea</taxon>
        <taxon>Malacostraca</taxon>
        <taxon>Eumalacostraca</taxon>
        <taxon>Eucarida</taxon>
        <taxon>Decapoda</taxon>
        <taxon>Pleocyemata</taxon>
        <taxon>Anomura</taxon>
        <taxon>Galatheoidea</taxon>
        <taxon>Porcellanidae</taxon>
        <taxon>Petrolisthes</taxon>
    </lineage>
</organism>